<feature type="domain" description="DUF6017" evidence="2">
    <location>
        <begin position="205"/>
        <end position="315"/>
    </location>
</feature>
<dbReference type="InterPro" id="IPR010724">
    <property type="entry name" value="RepA_N"/>
</dbReference>
<dbReference type="Pfam" id="PF19481">
    <property type="entry name" value="DUF6017"/>
    <property type="match status" value="1"/>
</dbReference>
<feature type="domain" description="Replication initiator A N-terminal" evidence="1">
    <location>
        <begin position="18"/>
        <end position="92"/>
    </location>
</feature>
<dbReference type="EMBL" id="WKPO01000005">
    <property type="protein sequence ID" value="MSB48059.1"/>
    <property type="molecule type" value="Genomic_DNA"/>
</dbReference>
<organism evidence="3 4">
    <name type="scientific">Flavonifractor plautii</name>
    <name type="common">Fusobacterium plautii</name>
    <dbReference type="NCBI Taxonomy" id="292800"/>
    <lineage>
        <taxon>Bacteria</taxon>
        <taxon>Bacillati</taxon>
        <taxon>Bacillota</taxon>
        <taxon>Clostridia</taxon>
        <taxon>Eubacteriales</taxon>
        <taxon>Oscillospiraceae</taxon>
        <taxon>Flavonifractor</taxon>
    </lineage>
</organism>
<dbReference type="AlphaFoldDB" id="A0A6I2RLU9"/>
<protein>
    <submittedName>
        <fullName evidence="3">Uncharacterized protein</fullName>
    </submittedName>
</protein>
<accession>A0A6I2RLU9</accession>
<evidence type="ECO:0000259" key="2">
    <source>
        <dbReference type="Pfam" id="PF19481"/>
    </source>
</evidence>
<dbReference type="InterPro" id="IPR046059">
    <property type="entry name" value="DUF6017"/>
</dbReference>
<sequence>MGKQAFDYYYGDESNQFSFYRIPRQLITGEQFKKLSTDAKLLYGLLLDRMGLSAKNGWYDDQGRVYIYYTLDEIQADLGCGHEKAVKLLAELDTGKGFGLIERVKRGQGRPAKIYVKRFTTGEKPPQPSQPQDIPRLPIFGSQDFGKSEVKSSEKQKSRLPVFGSADFGKSDAIYIESNQTDPIQLDPSVHPSPSPPGTGWIDRIDCGRDVRESIDYAALCTQFNREDVDEVAELITDVLCSTRATLRIGGEELPTAQVKERFYKLDYSHLEYVFDCLRKNTTKIRNIRAYLLTALYNAPATINNYYQAEVQHDFGP</sequence>
<reference evidence="3 4" key="1">
    <citation type="journal article" date="2019" name="Nat. Med.">
        <title>A library of human gut bacterial isolates paired with longitudinal multiomics data enables mechanistic microbiome research.</title>
        <authorList>
            <person name="Poyet M."/>
            <person name="Groussin M."/>
            <person name="Gibbons S.M."/>
            <person name="Avila-Pacheco J."/>
            <person name="Jiang X."/>
            <person name="Kearney S.M."/>
            <person name="Perrotta A.R."/>
            <person name="Berdy B."/>
            <person name="Zhao S."/>
            <person name="Lieberman T.D."/>
            <person name="Swanson P.K."/>
            <person name="Smith M."/>
            <person name="Roesemann S."/>
            <person name="Alexander J.E."/>
            <person name="Rich S.A."/>
            <person name="Livny J."/>
            <person name="Vlamakis H."/>
            <person name="Clish C."/>
            <person name="Bullock K."/>
            <person name="Deik A."/>
            <person name="Scott J."/>
            <person name="Pierce K.A."/>
            <person name="Xavier R.J."/>
            <person name="Alm E.J."/>
        </authorList>
    </citation>
    <scope>NUCLEOTIDE SEQUENCE [LARGE SCALE GENOMIC DNA]</scope>
    <source>
        <strain evidence="3 4">BIOML-A5</strain>
    </source>
</reference>
<evidence type="ECO:0000313" key="4">
    <source>
        <dbReference type="Proteomes" id="UP000429811"/>
    </source>
</evidence>
<comment type="caution">
    <text evidence="3">The sequence shown here is derived from an EMBL/GenBank/DDBJ whole genome shotgun (WGS) entry which is preliminary data.</text>
</comment>
<dbReference type="Proteomes" id="UP000429811">
    <property type="component" value="Unassembled WGS sequence"/>
</dbReference>
<proteinExistence type="predicted"/>
<gene>
    <name evidence="3" type="ORF">GKE90_04985</name>
</gene>
<name>A0A6I2RLU9_FLAPL</name>
<dbReference type="RefSeq" id="WP_173017486.1">
    <property type="nucleotide sequence ID" value="NZ_JADMVC010000009.1"/>
</dbReference>
<evidence type="ECO:0000259" key="1">
    <source>
        <dbReference type="Pfam" id="PF06970"/>
    </source>
</evidence>
<dbReference type="Pfam" id="PF06970">
    <property type="entry name" value="RepA_N"/>
    <property type="match status" value="1"/>
</dbReference>
<evidence type="ECO:0000313" key="3">
    <source>
        <dbReference type="EMBL" id="MSB48059.1"/>
    </source>
</evidence>